<keyword evidence="2" id="KW-0472">Membrane</keyword>
<dbReference type="InterPro" id="IPR023346">
    <property type="entry name" value="Lysozyme-like_dom_sf"/>
</dbReference>
<dbReference type="Proteomes" id="UP001611075">
    <property type="component" value="Unassembled WGS sequence"/>
</dbReference>
<proteinExistence type="predicted"/>
<evidence type="ECO:0000313" key="3">
    <source>
        <dbReference type="EMBL" id="MFI0793773.1"/>
    </source>
</evidence>
<feature type="region of interest" description="Disordered" evidence="1">
    <location>
        <begin position="379"/>
        <end position="433"/>
    </location>
</feature>
<dbReference type="Gene3D" id="2.60.120.260">
    <property type="entry name" value="Galactose-binding domain-like"/>
    <property type="match status" value="1"/>
</dbReference>
<evidence type="ECO:0000313" key="4">
    <source>
        <dbReference type="Proteomes" id="UP001611075"/>
    </source>
</evidence>
<dbReference type="SUPFAM" id="SSF53955">
    <property type="entry name" value="Lysozyme-like"/>
    <property type="match status" value="2"/>
</dbReference>
<keyword evidence="2" id="KW-0812">Transmembrane</keyword>
<dbReference type="RefSeq" id="WP_396679509.1">
    <property type="nucleotide sequence ID" value="NZ_JBIRPU010000008.1"/>
</dbReference>
<feature type="transmembrane region" description="Helical" evidence="2">
    <location>
        <begin position="36"/>
        <end position="55"/>
    </location>
</feature>
<accession>A0ABW7SJB1</accession>
<reference evidence="3 4" key="1">
    <citation type="submission" date="2024-10" db="EMBL/GenBank/DDBJ databases">
        <title>The Natural Products Discovery Center: Release of the First 8490 Sequenced Strains for Exploring Actinobacteria Biosynthetic Diversity.</title>
        <authorList>
            <person name="Kalkreuter E."/>
            <person name="Kautsar S.A."/>
            <person name="Yang D."/>
            <person name="Bader C.D."/>
            <person name="Teijaro C.N."/>
            <person name="Fluegel L."/>
            <person name="Davis C.M."/>
            <person name="Simpson J.R."/>
            <person name="Lauterbach L."/>
            <person name="Steele A.D."/>
            <person name="Gui C."/>
            <person name="Meng S."/>
            <person name="Li G."/>
            <person name="Viehrig K."/>
            <person name="Ye F."/>
            <person name="Su P."/>
            <person name="Kiefer A.F."/>
            <person name="Nichols A."/>
            <person name="Cepeda A.J."/>
            <person name="Yan W."/>
            <person name="Fan B."/>
            <person name="Jiang Y."/>
            <person name="Adhikari A."/>
            <person name="Zheng C.-J."/>
            <person name="Schuster L."/>
            <person name="Cowan T.M."/>
            <person name="Smanski M.J."/>
            <person name="Chevrette M.G."/>
            <person name="De Carvalho L.P.S."/>
            <person name="Shen B."/>
        </authorList>
    </citation>
    <scope>NUCLEOTIDE SEQUENCE [LARGE SCALE GENOMIC DNA]</scope>
    <source>
        <strain evidence="3 4">NPDC021253</strain>
    </source>
</reference>
<evidence type="ECO:0000256" key="2">
    <source>
        <dbReference type="SAM" id="Phobius"/>
    </source>
</evidence>
<dbReference type="Gene3D" id="1.10.530.10">
    <property type="match status" value="2"/>
</dbReference>
<dbReference type="EMBL" id="JBIRPU010000008">
    <property type="protein sequence ID" value="MFI0793773.1"/>
    <property type="molecule type" value="Genomic_DNA"/>
</dbReference>
<organism evidence="3 4">
    <name type="scientific">Micromonospora rubida</name>
    <dbReference type="NCBI Taxonomy" id="2697657"/>
    <lineage>
        <taxon>Bacteria</taxon>
        <taxon>Bacillati</taxon>
        <taxon>Actinomycetota</taxon>
        <taxon>Actinomycetes</taxon>
        <taxon>Micromonosporales</taxon>
        <taxon>Micromonosporaceae</taxon>
        <taxon>Micromonospora</taxon>
    </lineage>
</organism>
<name>A0ABW7SJB1_9ACTN</name>
<comment type="caution">
    <text evidence="3">The sequence shown here is derived from an EMBL/GenBank/DDBJ whole genome shotgun (WGS) entry which is preliminary data.</text>
</comment>
<protein>
    <recommendedName>
        <fullName evidence="5">Transglycosylase SLT domain-containing protein</fullName>
    </recommendedName>
</protein>
<feature type="compositionally biased region" description="Pro residues" evidence="1">
    <location>
        <begin position="393"/>
        <end position="422"/>
    </location>
</feature>
<keyword evidence="2" id="KW-1133">Transmembrane helix</keyword>
<keyword evidence="4" id="KW-1185">Reference proteome</keyword>
<gene>
    <name evidence="3" type="ORF">ACH4OY_13935</name>
</gene>
<sequence length="580" mass="60436">MKVTALRRRLARHAATVARPVARMARGQSRLQRTDLALALVLVMALVTVGLLEFAPAQARNDRLAGRPVPAGDLATIQSAALSCPALTGPRLSAQVMAASGFDSGAVGGGNVRGLAGLDDTTWRRWEPWPKAQLSDRRANVVALAHHTCEMVGQLRAAGVSGDPWRTAVAATHAGLQAVLDVKAIPASAQNYVDTVSAYAEWYTRQPQFGGLDPTATASPGLPLAAAAAGAKPLPQQYVADVVRAGNICLPVTPARIAAQLMAASGFDPNMRSANGAQGIAQFLPEIWAQYAAASNSPAASPWNPHSAIPMLGSVMCDLSGQLSALTAGDPYTLALAAFQWGTGAVRAAGGAPQAPALQDNTNRVLAYVDYYAKDTRLGAPPSPTASASPSKSPGPSPSQSPASPPPAAQSPAAPRPNPPAAPTGYNFESGTMGWQRGQNIARVERVTTFENRPRTCYSGSCLQAVGEFIASTTPRSVYIAPAKPIDMSKKSMFKVQFNCFGGVQGATGYRAIVALTGSDGSRVIATLAPPADTWTTLSVNLANWSSVSSVTRIEVTFQAVGTTYPNWTGNFQLDNATWG</sequence>
<evidence type="ECO:0008006" key="5">
    <source>
        <dbReference type="Google" id="ProtNLM"/>
    </source>
</evidence>
<evidence type="ECO:0000256" key="1">
    <source>
        <dbReference type="SAM" id="MobiDB-lite"/>
    </source>
</evidence>